<feature type="compositionally biased region" description="Polar residues" evidence="5">
    <location>
        <begin position="593"/>
        <end position="605"/>
    </location>
</feature>
<evidence type="ECO:0000256" key="2">
    <source>
        <dbReference type="ARBA" id="ARBA00023125"/>
    </source>
</evidence>
<dbReference type="GeneID" id="20085270"/>
<feature type="compositionally biased region" description="Acidic residues" evidence="5">
    <location>
        <begin position="439"/>
        <end position="457"/>
    </location>
</feature>
<reference evidence="9" key="1">
    <citation type="submission" date="2013-12" db="EMBL/GenBank/DDBJ databases">
        <title>The Genome Sequence of Aphanomyces invadans NJM9701.</title>
        <authorList>
            <consortium name="The Broad Institute Genomics Platform"/>
            <person name="Russ C."/>
            <person name="Tyler B."/>
            <person name="van West P."/>
            <person name="Dieguez-Uribeondo J."/>
            <person name="Young S.K."/>
            <person name="Zeng Q."/>
            <person name="Gargeya S."/>
            <person name="Fitzgerald M."/>
            <person name="Abouelleil A."/>
            <person name="Alvarado L."/>
            <person name="Chapman S.B."/>
            <person name="Gainer-Dewar J."/>
            <person name="Goldberg J."/>
            <person name="Griggs A."/>
            <person name="Gujja S."/>
            <person name="Hansen M."/>
            <person name="Howarth C."/>
            <person name="Imamovic A."/>
            <person name="Ireland A."/>
            <person name="Larimer J."/>
            <person name="McCowan C."/>
            <person name="Murphy C."/>
            <person name="Pearson M."/>
            <person name="Poon T.W."/>
            <person name="Priest M."/>
            <person name="Roberts A."/>
            <person name="Saif S."/>
            <person name="Shea T."/>
            <person name="Sykes S."/>
            <person name="Wortman J."/>
            <person name="Nusbaum C."/>
            <person name="Birren B."/>
        </authorList>
    </citation>
    <scope>NUCLEOTIDE SEQUENCE [LARGE SCALE GENOMIC DNA]</scope>
    <source>
        <strain evidence="9">NJM9701</strain>
    </source>
</reference>
<evidence type="ECO:0000256" key="5">
    <source>
        <dbReference type="SAM" id="MobiDB-lite"/>
    </source>
</evidence>
<dbReference type="VEuPathDB" id="FungiDB:H310_08220"/>
<evidence type="ECO:0000259" key="6">
    <source>
        <dbReference type="PROSITE" id="PS50090"/>
    </source>
</evidence>
<feature type="compositionally biased region" description="Polar residues" evidence="5">
    <location>
        <begin position="474"/>
        <end position="486"/>
    </location>
</feature>
<feature type="compositionally biased region" description="Polar residues" evidence="5">
    <location>
        <begin position="150"/>
        <end position="162"/>
    </location>
</feature>
<dbReference type="eggNOG" id="KOG0724">
    <property type="taxonomic scope" value="Eukaryota"/>
</dbReference>
<dbReference type="NCBIfam" id="TIGR01557">
    <property type="entry name" value="myb_SHAQKYF"/>
    <property type="match status" value="1"/>
</dbReference>
<dbReference type="EMBL" id="KI913967">
    <property type="protein sequence ID" value="ETV99561.1"/>
    <property type="molecule type" value="Genomic_DNA"/>
</dbReference>
<keyword evidence="2" id="KW-0238">DNA-binding</keyword>
<feature type="region of interest" description="Disordered" evidence="5">
    <location>
        <begin position="509"/>
        <end position="538"/>
    </location>
</feature>
<feature type="compositionally biased region" description="Low complexity" evidence="5">
    <location>
        <begin position="523"/>
        <end position="533"/>
    </location>
</feature>
<keyword evidence="3" id="KW-0804">Transcription</keyword>
<dbReference type="InterPro" id="IPR001005">
    <property type="entry name" value="SANT/Myb"/>
</dbReference>
<feature type="region of interest" description="Disordered" evidence="5">
    <location>
        <begin position="439"/>
        <end position="488"/>
    </location>
</feature>
<evidence type="ECO:0000256" key="1">
    <source>
        <dbReference type="ARBA" id="ARBA00023015"/>
    </source>
</evidence>
<dbReference type="Gene3D" id="1.10.10.60">
    <property type="entry name" value="Homeodomain-like"/>
    <property type="match status" value="1"/>
</dbReference>
<dbReference type="InterPro" id="IPR017930">
    <property type="entry name" value="Myb_dom"/>
</dbReference>
<sequence length="605" mass="65546">MDHMEVATTTSWEQQHVHHDVQDTRSGSSYSVRDASHEPTSSNGYYHQYVAQHHEEHPWRSKNAFGFATILNRSTEHDVGTSPVGVPSLPPLQAYPMGGCPSTMDKKGQTLGNPRPTPIAPLGDDLGGRRSSLKLKIKKKHVDITPSTASFHQTPIAPSTPSVVGPGNSRKLPLAPAPSMVNASQVVDDDDDESGDDGEDTTVSATNGAALRGGRWTSEEHERFLSGFRLHGHKWKRVQMVVRSRTVTQVRTHAQKYLLKLQKISGEPRSSSDITYMQSFGQGMNNGATSPTQSVQGHGTHDDVEGRATGQHPSTSSSPLPPPHQLLSSLSRSRTLAELGQHQDGSQPYPVSPDVLLPTEEYANLSPSSKPHLKRQHSHQSSSPSMSILGRKTSGKPPMKRVKKSSKSDAGFIEEAAYALCRLMAQQIDDLEITDVEENEDDGSMDDDGAGSDDSSDDLSARQSALEKAAAVVQPSQSRRSVATATKKQEASKKRYLCRKCRVPKKGHVCDAVGSQDDDDDPASAASKEPAASNGDKVDWRQLNEGIDQGGDNHVLHIAYSSARTSSPQPYTWLDKQTDQTSPFHAAHEDGTDTSALCSSQDANI</sequence>
<dbReference type="AlphaFoldDB" id="A0A024U0Y5"/>
<dbReference type="PROSITE" id="PS51294">
    <property type="entry name" value="HTH_MYB"/>
    <property type="match status" value="1"/>
</dbReference>
<evidence type="ECO:0000256" key="3">
    <source>
        <dbReference type="ARBA" id="ARBA00023163"/>
    </source>
</evidence>
<proteinExistence type="predicted"/>
<evidence type="ECO:0000259" key="7">
    <source>
        <dbReference type="PROSITE" id="PS51293"/>
    </source>
</evidence>
<dbReference type="SUPFAM" id="SSF46689">
    <property type="entry name" value="Homeodomain-like"/>
    <property type="match status" value="1"/>
</dbReference>
<dbReference type="RefSeq" id="XP_008872117.1">
    <property type="nucleotide sequence ID" value="XM_008873895.1"/>
</dbReference>
<dbReference type="PANTHER" id="PTHR12802:SF155">
    <property type="entry name" value="DEUBIQUITINASE MYSM1"/>
    <property type="match status" value="1"/>
</dbReference>
<evidence type="ECO:0000313" key="9">
    <source>
        <dbReference type="EMBL" id="ETV99561.1"/>
    </source>
</evidence>
<feature type="domain" description="SANT" evidence="7">
    <location>
        <begin position="211"/>
        <end position="264"/>
    </location>
</feature>
<keyword evidence="4" id="KW-0539">Nucleus</keyword>
<feature type="compositionally biased region" description="Acidic residues" evidence="5">
    <location>
        <begin position="187"/>
        <end position="200"/>
    </location>
</feature>
<evidence type="ECO:0000259" key="8">
    <source>
        <dbReference type="PROSITE" id="PS51294"/>
    </source>
</evidence>
<evidence type="ECO:0000256" key="4">
    <source>
        <dbReference type="ARBA" id="ARBA00023242"/>
    </source>
</evidence>
<feature type="region of interest" description="Disordered" evidence="5">
    <location>
        <begin position="150"/>
        <end position="214"/>
    </location>
</feature>
<dbReference type="STRING" id="157072.A0A024U0Y5"/>
<dbReference type="PROSITE" id="PS51293">
    <property type="entry name" value="SANT"/>
    <property type="match status" value="1"/>
</dbReference>
<dbReference type="PANTHER" id="PTHR12802">
    <property type="entry name" value="SWI/SNF COMPLEX-RELATED"/>
    <property type="match status" value="1"/>
</dbReference>
<dbReference type="InterPro" id="IPR006447">
    <property type="entry name" value="Myb_dom_plants"/>
</dbReference>
<dbReference type="PROSITE" id="PS50090">
    <property type="entry name" value="MYB_LIKE"/>
    <property type="match status" value="1"/>
</dbReference>
<feature type="region of interest" description="Disordered" evidence="5">
    <location>
        <begin position="1"/>
        <end position="43"/>
    </location>
</feature>
<dbReference type="OrthoDB" id="118550at2759"/>
<feature type="domain" description="Myb-like" evidence="6">
    <location>
        <begin position="208"/>
        <end position="258"/>
    </location>
</feature>
<feature type="compositionally biased region" description="Polar residues" evidence="5">
    <location>
        <begin position="268"/>
        <end position="297"/>
    </location>
</feature>
<feature type="region of interest" description="Disordered" evidence="5">
    <location>
        <begin position="268"/>
        <end position="327"/>
    </location>
</feature>
<keyword evidence="1" id="KW-0805">Transcription regulation</keyword>
<dbReference type="CDD" id="cd00167">
    <property type="entry name" value="SANT"/>
    <property type="match status" value="1"/>
</dbReference>
<feature type="domain" description="HTH myb-type" evidence="8">
    <location>
        <begin position="208"/>
        <end position="262"/>
    </location>
</feature>
<gene>
    <name evidence="9" type="ORF">H310_08220</name>
</gene>
<dbReference type="Pfam" id="PF00249">
    <property type="entry name" value="Myb_DNA-binding"/>
    <property type="match status" value="1"/>
</dbReference>
<feature type="region of interest" description="Disordered" evidence="5">
    <location>
        <begin position="564"/>
        <end position="605"/>
    </location>
</feature>
<feature type="region of interest" description="Disordered" evidence="5">
    <location>
        <begin position="364"/>
        <end position="407"/>
    </location>
</feature>
<dbReference type="InterPro" id="IPR009057">
    <property type="entry name" value="Homeodomain-like_sf"/>
</dbReference>
<protein>
    <submittedName>
        <fullName evidence="9">Uncharacterized protein</fullName>
    </submittedName>
</protein>
<name>A0A024U0Y5_9STRA</name>
<dbReference type="SMART" id="SM00717">
    <property type="entry name" value="SANT"/>
    <property type="match status" value="1"/>
</dbReference>
<organism evidence="9">
    <name type="scientific">Aphanomyces invadans</name>
    <dbReference type="NCBI Taxonomy" id="157072"/>
    <lineage>
        <taxon>Eukaryota</taxon>
        <taxon>Sar</taxon>
        <taxon>Stramenopiles</taxon>
        <taxon>Oomycota</taxon>
        <taxon>Saprolegniomycetes</taxon>
        <taxon>Saprolegniales</taxon>
        <taxon>Verrucalvaceae</taxon>
        <taxon>Aphanomyces</taxon>
    </lineage>
</organism>
<dbReference type="InterPro" id="IPR017884">
    <property type="entry name" value="SANT_dom"/>
</dbReference>
<dbReference type="GO" id="GO:0003677">
    <property type="term" value="F:DNA binding"/>
    <property type="evidence" value="ECO:0007669"/>
    <property type="project" value="UniProtKB-KW"/>
</dbReference>
<accession>A0A024U0Y5</accession>